<organism evidence="2">
    <name type="scientific">uncultured Solirubrobacteraceae bacterium</name>
    <dbReference type="NCBI Taxonomy" id="1162706"/>
    <lineage>
        <taxon>Bacteria</taxon>
        <taxon>Bacillati</taxon>
        <taxon>Actinomycetota</taxon>
        <taxon>Thermoleophilia</taxon>
        <taxon>Solirubrobacterales</taxon>
        <taxon>Solirubrobacteraceae</taxon>
        <taxon>environmental samples</taxon>
    </lineage>
</organism>
<feature type="non-terminal residue" evidence="2">
    <location>
        <position position="258"/>
    </location>
</feature>
<feature type="region of interest" description="Disordered" evidence="1">
    <location>
        <begin position="1"/>
        <end position="182"/>
    </location>
</feature>
<feature type="compositionally biased region" description="Basic residues" evidence="1">
    <location>
        <begin position="58"/>
        <end position="70"/>
    </location>
</feature>
<feature type="compositionally biased region" description="Basic residues" evidence="1">
    <location>
        <begin position="247"/>
        <end position="258"/>
    </location>
</feature>
<evidence type="ECO:0000313" key="2">
    <source>
        <dbReference type="EMBL" id="CAA9485499.1"/>
    </source>
</evidence>
<protein>
    <submittedName>
        <fullName evidence="2">Uncharacterized protein</fullName>
    </submittedName>
</protein>
<accession>A0A6J4RZ60</accession>
<sequence>GADEPHSRRACRRGRSQHRRRGSRHGADGRAATRRRPGPSGHRQGRRRGAGGSPFRRPGPHGHQARKTHQVHQEPRLVLDPLGPAQRHARRPDAGQGVAAAREGRSPCPVAGPGRRHVEDGGARRHRPARCVATAVHRGSPERVAHPRRLRRRCADPSRRPQSRNRERLPPGAGVLVRSGPLRWPAGLRGAPLPGNARCRPQGAAVRHEAHSAPPGAECPCGGGRPRPVCRLARVRPHERDAQPARVRGHGHGPQHQV</sequence>
<feature type="non-terminal residue" evidence="2">
    <location>
        <position position="1"/>
    </location>
</feature>
<feature type="compositionally biased region" description="Basic and acidic residues" evidence="1">
    <location>
        <begin position="153"/>
        <end position="169"/>
    </location>
</feature>
<name>A0A6J4RZ60_9ACTN</name>
<proteinExistence type="predicted"/>
<reference evidence="2" key="1">
    <citation type="submission" date="2020-02" db="EMBL/GenBank/DDBJ databases">
        <authorList>
            <person name="Meier V. D."/>
        </authorList>
    </citation>
    <scope>NUCLEOTIDE SEQUENCE</scope>
    <source>
        <strain evidence="2">AVDCRST_MAG53</strain>
    </source>
</reference>
<feature type="region of interest" description="Disordered" evidence="1">
    <location>
        <begin position="205"/>
        <end position="258"/>
    </location>
</feature>
<evidence type="ECO:0000256" key="1">
    <source>
        <dbReference type="SAM" id="MobiDB-lite"/>
    </source>
</evidence>
<feature type="compositionally biased region" description="Basic residues" evidence="1">
    <location>
        <begin position="8"/>
        <end position="24"/>
    </location>
</feature>
<gene>
    <name evidence="2" type="ORF">AVDCRST_MAG53-962</name>
</gene>
<dbReference type="AlphaFoldDB" id="A0A6J4RZ60"/>
<dbReference type="EMBL" id="CADCVR010000032">
    <property type="protein sequence ID" value="CAA9485499.1"/>
    <property type="molecule type" value="Genomic_DNA"/>
</dbReference>
<feature type="compositionally biased region" description="Basic residues" evidence="1">
    <location>
        <begin position="32"/>
        <end position="49"/>
    </location>
</feature>